<evidence type="ECO:0000256" key="2">
    <source>
        <dbReference type="SAM" id="SignalP"/>
    </source>
</evidence>
<dbReference type="PANTHER" id="PTHR22901">
    <property type="entry name" value="SIALATE O-ACETYLESTERASE"/>
    <property type="match status" value="1"/>
</dbReference>
<dbReference type="InterPro" id="IPR036514">
    <property type="entry name" value="SGNH_hydro_sf"/>
</dbReference>
<name>A0A5C5ZCF7_9BACT</name>
<evidence type="ECO:0000256" key="1">
    <source>
        <dbReference type="ARBA" id="ARBA00022801"/>
    </source>
</evidence>
<protein>
    <recommendedName>
        <fullName evidence="3">Sialate O-acetylesterase domain-containing protein</fullName>
    </recommendedName>
</protein>
<dbReference type="Proteomes" id="UP000315010">
    <property type="component" value="Unassembled WGS sequence"/>
</dbReference>
<keyword evidence="2" id="KW-0732">Signal</keyword>
<dbReference type="EMBL" id="SJPJ01000001">
    <property type="protein sequence ID" value="TWT84850.1"/>
    <property type="molecule type" value="Genomic_DNA"/>
</dbReference>
<dbReference type="InterPro" id="IPR039329">
    <property type="entry name" value="SIAE"/>
</dbReference>
<dbReference type="GO" id="GO:0005975">
    <property type="term" value="P:carbohydrate metabolic process"/>
    <property type="evidence" value="ECO:0007669"/>
    <property type="project" value="TreeGrafter"/>
</dbReference>
<feature type="domain" description="Sialate O-acetylesterase" evidence="3">
    <location>
        <begin position="287"/>
        <end position="391"/>
    </location>
</feature>
<evidence type="ECO:0000259" key="3">
    <source>
        <dbReference type="Pfam" id="PF03629"/>
    </source>
</evidence>
<feature type="signal peptide" evidence="2">
    <location>
        <begin position="1"/>
        <end position="28"/>
    </location>
</feature>
<keyword evidence="1" id="KW-0378">Hydrolase</keyword>
<evidence type="ECO:0000313" key="4">
    <source>
        <dbReference type="EMBL" id="TWT84850.1"/>
    </source>
</evidence>
<reference evidence="4 5" key="1">
    <citation type="submission" date="2019-02" db="EMBL/GenBank/DDBJ databases">
        <title>Deep-cultivation of Planctomycetes and their phenomic and genomic characterization uncovers novel biology.</title>
        <authorList>
            <person name="Wiegand S."/>
            <person name="Jogler M."/>
            <person name="Boedeker C."/>
            <person name="Pinto D."/>
            <person name="Vollmers J."/>
            <person name="Rivas-Marin E."/>
            <person name="Kohn T."/>
            <person name="Peeters S.H."/>
            <person name="Heuer A."/>
            <person name="Rast P."/>
            <person name="Oberbeckmann S."/>
            <person name="Bunk B."/>
            <person name="Jeske O."/>
            <person name="Meyerdierks A."/>
            <person name="Storesund J.E."/>
            <person name="Kallscheuer N."/>
            <person name="Luecker S."/>
            <person name="Lage O.M."/>
            <person name="Pohl T."/>
            <person name="Merkel B.J."/>
            <person name="Hornburger P."/>
            <person name="Mueller R.-W."/>
            <person name="Bruemmer F."/>
            <person name="Labrenz M."/>
            <person name="Spormann A.M."/>
            <person name="Op Den Camp H."/>
            <person name="Overmann J."/>
            <person name="Amann R."/>
            <person name="Jetten M.S.M."/>
            <person name="Mascher T."/>
            <person name="Medema M.H."/>
            <person name="Devos D.P."/>
            <person name="Kaster A.-K."/>
            <person name="Ovreas L."/>
            <person name="Rohde M."/>
            <person name="Galperin M.Y."/>
            <person name="Jogler C."/>
        </authorList>
    </citation>
    <scope>NUCLEOTIDE SEQUENCE [LARGE SCALE GENOMIC DNA]</scope>
    <source>
        <strain evidence="4 5">CA13</strain>
    </source>
</reference>
<feature type="chain" id="PRO_5022800653" description="Sialate O-acetylesterase domain-containing protein" evidence="2">
    <location>
        <begin position="29"/>
        <end position="728"/>
    </location>
</feature>
<accession>A0A5C5ZCF7</accession>
<proteinExistence type="predicted"/>
<dbReference type="GO" id="GO:0001681">
    <property type="term" value="F:sialate O-acetylesterase activity"/>
    <property type="evidence" value="ECO:0007669"/>
    <property type="project" value="InterPro"/>
</dbReference>
<dbReference type="Gene3D" id="3.40.50.1110">
    <property type="entry name" value="SGNH hydrolase"/>
    <property type="match status" value="1"/>
</dbReference>
<dbReference type="InterPro" id="IPR005181">
    <property type="entry name" value="SASA"/>
</dbReference>
<comment type="caution">
    <text evidence="4">The sequence shown here is derived from an EMBL/GenBank/DDBJ whole genome shotgun (WGS) entry which is preliminary data.</text>
</comment>
<dbReference type="AlphaFoldDB" id="A0A5C5ZCF7"/>
<organism evidence="4 5">
    <name type="scientific">Novipirellula herctigrandis</name>
    <dbReference type="NCBI Taxonomy" id="2527986"/>
    <lineage>
        <taxon>Bacteria</taxon>
        <taxon>Pseudomonadati</taxon>
        <taxon>Planctomycetota</taxon>
        <taxon>Planctomycetia</taxon>
        <taxon>Pirellulales</taxon>
        <taxon>Pirellulaceae</taxon>
        <taxon>Novipirellula</taxon>
    </lineage>
</organism>
<sequence precursor="true">MKRSSFLFLCHCFAMFGFAILTSASANAEARLPGFFNDHMVLQQQMPIRVWGWAAPGEEITISLGGKSVTTKASEEGTWKTELPAMQATASGQVLLVQASNAIEVNDVLIGEVWLCSGQSNMEWTVNRTENADVEIVSANHPLIRHVKIGKNQSMELLSDVNATWQVCSPETVGQFTAAGYFMAKELAEKLDVPIGLINSSWGGTRIEPWTTAAGFQPIESLRDIYASVQLRNPGSETYQDRMSQHISETETWLGQAKTAFAAKTSVPVNPAFPVDLMPFQSHQDPTMLYNAMIHPLVGYGIRGAIWYQGESNHGEGMLYADKMNALIEGWREVWDQGDFPFYYVQIAPFQYGNEDSTILPRFWEAQAAAQSIPNTGMVVINDIATLGNIHPPNKLDVGRRLALLALKNDYGQTDLVARSPEMESISMSGDELRIQFKYTGGVLKTRDGNVPSHFEIISKFSGGFHPADAKIDGDVVVLSSSKVKQPVAFRYAWDKLAEPNLTGATGLPVSAFQGGKTPDFSEMIPGLSDYQLVYDLDLAKLQRDITYDVDHAADVKSFDRVGYLLELNSSDFGTQKVFVSMEAFTDDASQIGLPTMSSSAKFQTAVSSMDVFSSTDDVVTGTSIQTGNIEFWPSNYGPDNGGGIKDASSSVFDFGDQPGPPQDGYGSMQIHNHAAKQTIFAINKWNAGANADIGIGNSQGETRDWTFTSSGPKYSTKRLRVFVRATP</sequence>
<dbReference type="RefSeq" id="WP_146402750.1">
    <property type="nucleotide sequence ID" value="NZ_SJPJ01000001.1"/>
</dbReference>
<gene>
    <name evidence="4" type="ORF">CA13_63310</name>
</gene>
<dbReference type="Pfam" id="PF03629">
    <property type="entry name" value="SASA"/>
    <property type="match status" value="2"/>
</dbReference>
<evidence type="ECO:0000313" key="5">
    <source>
        <dbReference type="Proteomes" id="UP000315010"/>
    </source>
</evidence>
<dbReference type="SUPFAM" id="SSF52266">
    <property type="entry name" value="SGNH hydrolase"/>
    <property type="match status" value="1"/>
</dbReference>
<dbReference type="PANTHER" id="PTHR22901:SF0">
    <property type="entry name" value="SIALATE O-ACETYLESTERASE"/>
    <property type="match status" value="1"/>
</dbReference>
<keyword evidence="5" id="KW-1185">Reference proteome</keyword>
<dbReference type="OrthoDB" id="9795554at2"/>
<feature type="domain" description="Sialate O-acetylesterase" evidence="3">
    <location>
        <begin position="112"/>
        <end position="212"/>
    </location>
</feature>